<dbReference type="EMBL" id="JADXDR010000059">
    <property type="protein sequence ID" value="KAI7841813.1"/>
    <property type="molecule type" value="Genomic_DNA"/>
</dbReference>
<dbReference type="Proteomes" id="UP001205105">
    <property type="component" value="Unassembled WGS sequence"/>
</dbReference>
<dbReference type="InterPro" id="IPR001810">
    <property type="entry name" value="F-box_dom"/>
</dbReference>
<dbReference type="Gene3D" id="3.80.10.10">
    <property type="entry name" value="Ribonuclease Inhibitor"/>
    <property type="match status" value="1"/>
</dbReference>
<dbReference type="Pfam" id="PF00646">
    <property type="entry name" value="F-box"/>
    <property type="match status" value="1"/>
</dbReference>
<dbReference type="AlphaFoldDB" id="A0AAD5DSZ2"/>
<name>A0AAD5DSZ2_9CHLO</name>
<dbReference type="CDD" id="cd09917">
    <property type="entry name" value="F-box_SF"/>
    <property type="match status" value="1"/>
</dbReference>
<comment type="subcellular location">
    <subcellularLocation>
        <location evidence="1">Cytoplasm</location>
        <location evidence="1">Cytoskeleton</location>
        <location evidence="1">Cilium axoneme</location>
    </subcellularLocation>
</comment>
<sequence>MSVNSSPRAPAAAMDGLPDDVLVRCLSHLDQATRLKARLVCRRWAALCESPPLLRTLRLDFVLKRQTALRRMQSLLAHVQRHGQHLRSLQMYCFSPEPREVNAEAQAMLGSVLALCSGLHDLRFHFAGPGALLATAAWLPAMRHLWRVIITAPGSRLRLAGDLSRLSCCEHMEFQADPMELDEQLRLPPALTTLTIGGVAPKGAELPPQLQHEGDPLDSGTVLGILLPLRQLTALSLTGVGFRHALPALGGLSTLQRLHYFLDDERADHIASLALPPGAWCRSLRWLGTHFHIVYNSLHVLPHARQLEYLSLADAPAEELEDFEQFAGWAARHPPLQRLGMDFDRPINAWFFDELLDLVSKRPELHVFRTGSMRYPESFWTEMTMDDD</sequence>
<comment type="caution">
    <text evidence="3">The sequence shown here is derived from an EMBL/GenBank/DDBJ whole genome shotgun (WGS) entry which is preliminary data.</text>
</comment>
<dbReference type="InterPro" id="IPR036047">
    <property type="entry name" value="F-box-like_dom_sf"/>
</dbReference>
<dbReference type="InterPro" id="IPR032675">
    <property type="entry name" value="LRR_dom_sf"/>
</dbReference>
<evidence type="ECO:0000256" key="1">
    <source>
        <dbReference type="ARBA" id="ARBA00004430"/>
    </source>
</evidence>
<dbReference type="GO" id="GO:0005930">
    <property type="term" value="C:axoneme"/>
    <property type="evidence" value="ECO:0007669"/>
    <property type="project" value="UniProtKB-SubCell"/>
</dbReference>
<reference evidence="3" key="1">
    <citation type="submission" date="2020-11" db="EMBL/GenBank/DDBJ databases">
        <title>Chlorella ohadii genome sequencing and assembly.</title>
        <authorList>
            <person name="Murik O."/>
            <person name="Treves H."/>
            <person name="Kedem I."/>
            <person name="Shotland Y."/>
            <person name="Kaplan A."/>
        </authorList>
    </citation>
    <scope>NUCLEOTIDE SEQUENCE</scope>
    <source>
        <strain evidence="3">1</strain>
    </source>
</reference>
<organism evidence="3 4">
    <name type="scientific">Chlorella ohadii</name>
    <dbReference type="NCBI Taxonomy" id="2649997"/>
    <lineage>
        <taxon>Eukaryota</taxon>
        <taxon>Viridiplantae</taxon>
        <taxon>Chlorophyta</taxon>
        <taxon>core chlorophytes</taxon>
        <taxon>Trebouxiophyceae</taxon>
        <taxon>Chlorellales</taxon>
        <taxon>Chlorellaceae</taxon>
        <taxon>Chlorella clade</taxon>
        <taxon>Chlorella</taxon>
    </lineage>
</organism>
<gene>
    <name evidence="3" type="ORF">COHA_004536</name>
</gene>
<evidence type="ECO:0000313" key="4">
    <source>
        <dbReference type="Proteomes" id="UP001205105"/>
    </source>
</evidence>
<dbReference type="SUPFAM" id="SSF81383">
    <property type="entry name" value="F-box domain"/>
    <property type="match status" value="1"/>
</dbReference>
<protein>
    <recommendedName>
        <fullName evidence="2">F-box domain-containing protein</fullName>
    </recommendedName>
</protein>
<evidence type="ECO:0000259" key="2">
    <source>
        <dbReference type="PROSITE" id="PS50181"/>
    </source>
</evidence>
<evidence type="ECO:0000313" key="3">
    <source>
        <dbReference type="EMBL" id="KAI7841813.1"/>
    </source>
</evidence>
<feature type="domain" description="F-box" evidence="2">
    <location>
        <begin position="11"/>
        <end position="57"/>
    </location>
</feature>
<keyword evidence="4" id="KW-1185">Reference proteome</keyword>
<dbReference type="SMART" id="SM00256">
    <property type="entry name" value="FBOX"/>
    <property type="match status" value="1"/>
</dbReference>
<proteinExistence type="predicted"/>
<dbReference type="SUPFAM" id="SSF52047">
    <property type="entry name" value="RNI-like"/>
    <property type="match status" value="1"/>
</dbReference>
<accession>A0AAD5DSZ2</accession>
<dbReference type="PROSITE" id="PS50181">
    <property type="entry name" value="FBOX"/>
    <property type="match status" value="1"/>
</dbReference>